<name>A0A1M6C254_9VIBR</name>
<dbReference type="PANTHER" id="PTHR34504:SF2">
    <property type="entry name" value="UPF0150 PROTEIN SSL0259"/>
    <property type="match status" value="1"/>
</dbReference>
<evidence type="ECO:0000313" key="2">
    <source>
        <dbReference type="EMBL" id="SHI55089.1"/>
    </source>
</evidence>
<dbReference type="Gene3D" id="3.30.160.250">
    <property type="match status" value="1"/>
</dbReference>
<dbReference type="STRING" id="1216006.VA7868_03927"/>
<organism evidence="2 3">
    <name type="scientific">Vibrio aerogenes CECT 7868</name>
    <dbReference type="NCBI Taxonomy" id="1216006"/>
    <lineage>
        <taxon>Bacteria</taxon>
        <taxon>Pseudomonadati</taxon>
        <taxon>Pseudomonadota</taxon>
        <taxon>Gammaproteobacteria</taxon>
        <taxon>Vibrionales</taxon>
        <taxon>Vibrionaceae</taxon>
        <taxon>Vibrio</taxon>
    </lineage>
</organism>
<dbReference type="Proteomes" id="UP000184608">
    <property type="component" value="Unassembled WGS sequence"/>
</dbReference>
<dbReference type="EMBL" id="FQXZ01000044">
    <property type="protein sequence ID" value="SHI55089.1"/>
    <property type="molecule type" value="Genomic_DNA"/>
</dbReference>
<dbReference type="PANTHER" id="PTHR34504">
    <property type="entry name" value="ANTITOXIN HICB"/>
    <property type="match status" value="1"/>
</dbReference>
<gene>
    <name evidence="2" type="ORF">VA7868_03927</name>
</gene>
<dbReference type="InterPro" id="IPR051404">
    <property type="entry name" value="TA_system_antitoxin"/>
</dbReference>
<dbReference type="AlphaFoldDB" id="A0A1M6C254"/>
<proteinExistence type="predicted"/>
<evidence type="ECO:0000259" key="1">
    <source>
        <dbReference type="Pfam" id="PF15919"/>
    </source>
</evidence>
<accession>A0A1M6C254</accession>
<dbReference type="Pfam" id="PF15919">
    <property type="entry name" value="HicB_lk_antitox"/>
    <property type="match status" value="1"/>
</dbReference>
<dbReference type="CDD" id="cd22231">
    <property type="entry name" value="RHH_NikR_HicB-like"/>
    <property type="match status" value="1"/>
</dbReference>
<keyword evidence="3" id="KW-1185">Reference proteome</keyword>
<reference evidence="2 3" key="1">
    <citation type="submission" date="2016-11" db="EMBL/GenBank/DDBJ databases">
        <authorList>
            <person name="Jaros S."/>
            <person name="Januszkiewicz K."/>
            <person name="Wedrychowicz H."/>
        </authorList>
    </citation>
    <scope>NUCLEOTIDE SEQUENCE [LARGE SCALE GENOMIC DNA]</scope>
    <source>
        <strain evidence="2 3">CECT 7868</strain>
    </source>
</reference>
<protein>
    <recommendedName>
        <fullName evidence="1">HicB-like antitoxin of toxin-antitoxin system domain-containing protein</fullName>
    </recommendedName>
</protein>
<sequence>MLYPVAIETGDAEYAYSVVFPDLPGCFSAGDTLEEALANAREAVEFYLEDLAEHEQVPPSAGSLSDWQKDEAYQGWAWAVIDIDLEPYLGGAVKKNVTLPKLLLKKIDNLVKQHPAYKDRSHFLQTAAFREIAQVKQQHPKTKDE</sequence>
<feature type="domain" description="HicB-like antitoxin of toxin-antitoxin system" evidence="1">
    <location>
        <begin position="3"/>
        <end position="128"/>
    </location>
</feature>
<dbReference type="SUPFAM" id="SSF143100">
    <property type="entry name" value="TTHA1013/TTHA0281-like"/>
    <property type="match status" value="1"/>
</dbReference>
<dbReference type="InterPro" id="IPR031807">
    <property type="entry name" value="HicB-like"/>
</dbReference>
<dbReference type="OrthoDB" id="9807959at2"/>
<dbReference type="RefSeq" id="WP_073605529.1">
    <property type="nucleotide sequence ID" value="NZ_FQXZ01000044.1"/>
</dbReference>
<evidence type="ECO:0000313" key="3">
    <source>
        <dbReference type="Proteomes" id="UP000184608"/>
    </source>
</evidence>
<dbReference type="InterPro" id="IPR035069">
    <property type="entry name" value="TTHA1013/TTHA0281-like"/>
</dbReference>